<accession>A0ABW1DMM4</accession>
<dbReference type="RefSeq" id="WP_380051437.1">
    <property type="nucleotide sequence ID" value="NZ_JBHSOH010000033.1"/>
</dbReference>
<dbReference type="SUPFAM" id="SSF53474">
    <property type="entry name" value="alpha/beta-Hydrolases"/>
    <property type="match status" value="1"/>
</dbReference>
<proteinExistence type="predicted"/>
<keyword evidence="1" id="KW-0378">Hydrolase</keyword>
<keyword evidence="2" id="KW-1185">Reference proteome</keyword>
<evidence type="ECO:0000313" key="1">
    <source>
        <dbReference type="EMBL" id="MFC5849901.1"/>
    </source>
</evidence>
<evidence type="ECO:0000313" key="2">
    <source>
        <dbReference type="Proteomes" id="UP001595979"/>
    </source>
</evidence>
<dbReference type="InterPro" id="IPR029058">
    <property type="entry name" value="AB_hydrolase_fold"/>
</dbReference>
<sequence length="190" mass="20334">MTPHLVIVPGLGGSGPGHWQRLWEQQYGAAWVEQDDPDVPTPQAWAERLQQVVGATAGELVLVAHSCGVLTVVHWARLYGGHDRVRGALLVSPTDPEQTDMARLAPAVRAMAPLPLSPLPFPALVVASENDPYVSAPRAEAFAAAWEAEYVSAGEVGHINVASGHGPWPDGEILLSEALHAWTPPDIVRF</sequence>
<dbReference type="Gene3D" id="3.40.50.1820">
    <property type="entry name" value="alpha/beta hydrolase"/>
    <property type="match status" value="1"/>
</dbReference>
<dbReference type="Proteomes" id="UP001595979">
    <property type="component" value="Unassembled WGS sequence"/>
</dbReference>
<reference evidence="2" key="1">
    <citation type="journal article" date="2019" name="Int. J. Syst. Evol. Microbiol.">
        <title>The Global Catalogue of Microorganisms (GCM) 10K type strain sequencing project: providing services to taxonomists for standard genome sequencing and annotation.</title>
        <authorList>
            <consortium name="The Broad Institute Genomics Platform"/>
            <consortium name="The Broad Institute Genome Sequencing Center for Infectious Disease"/>
            <person name="Wu L."/>
            <person name="Ma J."/>
        </authorList>
    </citation>
    <scope>NUCLEOTIDE SEQUENCE [LARGE SCALE GENOMIC DNA]</scope>
    <source>
        <strain evidence="2">CGMCC 1.15053</strain>
    </source>
</reference>
<name>A0ABW1DMM4_9DEIO</name>
<organism evidence="1 2">
    <name type="scientific">Deinococcus petrolearius</name>
    <dbReference type="NCBI Taxonomy" id="1751295"/>
    <lineage>
        <taxon>Bacteria</taxon>
        <taxon>Thermotogati</taxon>
        <taxon>Deinococcota</taxon>
        <taxon>Deinococci</taxon>
        <taxon>Deinococcales</taxon>
        <taxon>Deinococcaceae</taxon>
        <taxon>Deinococcus</taxon>
    </lineage>
</organism>
<dbReference type="EMBL" id="JBHSOH010000033">
    <property type="protein sequence ID" value="MFC5849901.1"/>
    <property type="molecule type" value="Genomic_DNA"/>
</dbReference>
<protein>
    <submittedName>
        <fullName evidence="1">RBBP9/YdeN family alpha/beta hydrolase</fullName>
    </submittedName>
</protein>
<dbReference type="Pfam" id="PF06821">
    <property type="entry name" value="Ser_hydrolase"/>
    <property type="match status" value="1"/>
</dbReference>
<dbReference type="InterPro" id="IPR010662">
    <property type="entry name" value="RBBP9/YdeN"/>
</dbReference>
<gene>
    <name evidence="1" type="ORF">ACFPQ6_16485</name>
</gene>
<comment type="caution">
    <text evidence="1">The sequence shown here is derived from an EMBL/GenBank/DDBJ whole genome shotgun (WGS) entry which is preliminary data.</text>
</comment>
<dbReference type="GO" id="GO:0016787">
    <property type="term" value="F:hydrolase activity"/>
    <property type="evidence" value="ECO:0007669"/>
    <property type="project" value="UniProtKB-KW"/>
</dbReference>